<protein>
    <submittedName>
        <fullName evidence="2">Uncharacterized protein</fullName>
    </submittedName>
</protein>
<feature type="region of interest" description="Disordered" evidence="1">
    <location>
        <begin position="1"/>
        <end position="38"/>
    </location>
</feature>
<feature type="compositionally biased region" description="Polar residues" evidence="1">
    <location>
        <begin position="9"/>
        <end position="30"/>
    </location>
</feature>
<comment type="caution">
    <text evidence="2">The sequence shown here is derived from an EMBL/GenBank/DDBJ whole genome shotgun (WGS) entry which is preliminary data.</text>
</comment>
<sequence length="96" mass="10257">MTFPGPALHQSSVLPTSSPTSHKRTSAQPPASQPVRDNVEPQRRILALAASPVVKLNFNCLALADLIGLGPASPVEPNSDPKQRAIIRAYSRTDYA</sequence>
<dbReference type="AlphaFoldDB" id="A0A9P4XRH0"/>
<dbReference type="Proteomes" id="UP000801864">
    <property type="component" value="Unassembled WGS sequence"/>
</dbReference>
<keyword evidence="3" id="KW-1185">Reference proteome</keyword>
<proteinExistence type="predicted"/>
<evidence type="ECO:0000256" key="1">
    <source>
        <dbReference type="SAM" id="MobiDB-lite"/>
    </source>
</evidence>
<accession>A0A9P4XRH0</accession>
<organism evidence="2 3">
    <name type="scientific">Trichoderma lentiforme</name>
    <dbReference type="NCBI Taxonomy" id="1567552"/>
    <lineage>
        <taxon>Eukaryota</taxon>
        <taxon>Fungi</taxon>
        <taxon>Dikarya</taxon>
        <taxon>Ascomycota</taxon>
        <taxon>Pezizomycotina</taxon>
        <taxon>Sordariomycetes</taxon>
        <taxon>Hypocreomycetidae</taxon>
        <taxon>Hypocreales</taxon>
        <taxon>Hypocreaceae</taxon>
        <taxon>Trichoderma</taxon>
    </lineage>
</organism>
<evidence type="ECO:0000313" key="3">
    <source>
        <dbReference type="Proteomes" id="UP000801864"/>
    </source>
</evidence>
<dbReference type="EMBL" id="QLNT01000001">
    <property type="protein sequence ID" value="KAF3077578.1"/>
    <property type="molecule type" value="Genomic_DNA"/>
</dbReference>
<reference evidence="2 3" key="1">
    <citation type="submission" date="2018-06" db="EMBL/GenBank/DDBJ databases">
        <title>Genome analysis of cellulolytic fungus Trichoderma lentiforme CFAM-422.</title>
        <authorList>
            <person name="Steindorff A.S."/>
            <person name="Formighieri E.F."/>
            <person name="Midorikawa G.E.O."/>
            <person name="Tamietti M.S."/>
            <person name="Ramos E.Z."/>
            <person name="Silva A.S."/>
            <person name="Bon E.P.S."/>
            <person name="Mendes T.D."/>
            <person name="Damaso M.C.T."/>
            <person name="Favaro L.C.L."/>
        </authorList>
    </citation>
    <scope>NUCLEOTIDE SEQUENCE [LARGE SCALE GENOMIC DNA]</scope>
    <source>
        <strain evidence="2 3">CFAM-422</strain>
    </source>
</reference>
<evidence type="ECO:0000313" key="2">
    <source>
        <dbReference type="EMBL" id="KAF3077578.1"/>
    </source>
</evidence>
<gene>
    <name evidence="2" type="ORF">CFAM422_000663</name>
</gene>
<name>A0A9P4XRH0_9HYPO</name>